<comment type="caution">
    <text evidence="1">The sequence shown here is derived from an EMBL/GenBank/DDBJ whole genome shotgun (WGS) entry which is preliminary data.</text>
</comment>
<keyword evidence="2" id="KW-1185">Reference proteome</keyword>
<evidence type="ECO:0000313" key="1">
    <source>
        <dbReference type="EMBL" id="KAJ1347384.1"/>
    </source>
</evidence>
<name>A0AAD5MNK4_PARTN</name>
<gene>
    <name evidence="1" type="ORF">KIN20_002422</name>
</gene>
<dbReference type="EMBL" id="JAHQIW010000307">
    <property type="protein sequence ID" value="KAJ1347384.1"/>
    <property type="molecule type" value="Genomic_DNA"/>
</dbReference>
<reference evidence="1" key="1">
    <citation type="submission" date="2021-06" db="EMBL/GenBank/DDBJ databases">
        <title>Parelaphostrongylus tenuis whole genome reference sequence.</title>
        <authorList>
            <person name="Garwood T.J."/>
            <person name="Larsen P.A."/>
            <person name="Fountain-Jones N.M."/>
            <person name="Garbe J.R."/>
            <person name="Macchietto M.G."/>
            <person name="Kania S.A."/>
            <person name="Gerhold R.W."/>
            <person name="Richards J.E."/>
            <person name="Wolf T.M."/>
        </authorList>
    </citation>
    <scope>NUCLEOTIDE SEQUENCE</scope>
    <source>
        <strain evidence="1">MNPRO001-30</strain>
        <tissue evidence="1">Meninges</tissue>
    </source>
</reference>
<protein>
    <recommendedName>
        <fullName evidence="3">DOMON domain-containing protein</fullName>
    </recommendedName>
</protein>
<proteinExistence type="predicted"/>
<organism evidence="1 2">
    <name type="scientific">Parelaphostrongylus tenuis</name>
    <name type="common">Meningeal worm</name>
    <dbReference type="NCBI Taxonomy" id="148309"/>
    <lineage>
        <taxon>Eukaryota</taxon>
        <taxon>Metazoa</taxon>
        <taxon>Ecdysozoa</taxon>
        <taxon>Nematoda</taxon>
        <taxon>Chromadorea</taxon>
        <taxon>Rhabditida</taxon>
        <taxon>Rhabditina</taxon>
        <taxon>Rhabditomorpha</taxon>
        <taxon>Strongyloidea</taxon>
        <taxon>Metastrongylidae</taxon>
        <taxon>Parelaphostrongylus</taxon>
    </lineage>
</organism>
<evidence type="ECO:0008006" key="3">
    <source>
        <dbReference type="Google" id="ProtNLM"/>
    </source>
</evidence>
<sequence length="151" mass="16828">MLSSTWAFSFEECNVTQSCWFHPPGCEANTRECISGVRWSMEPDGIRIQLQTYVNDLDTTRPYYASLGFSYNQRMDDDTVVECVQPAGGTGKVQVSFNDETHNYVLPQASSVLLEGGSSMLEDGLLTCDMKLLLDNVALVSNDTKFMVITM</sequence>
<dbReference type="AlphaFoldDB" id="A0AAD5MNK4"/>
<accession>A0AAD5MNK4</accession>
<dbReference type="Proteomes" id="UP001196413">
    <property type="component" value="Unassembled WGS sequence"/>
</dbReference>
<evidence type="ECO:0000313" key="2">
    <source>
        <dbReference type="Proteomes" id="UP001196413"/>
    </source>
</evidence>